<evidence type="ECO:0000256" key="1">
    <source>
        <dbReference type="ARBA" id="ARBA00009649"/>
    </source>
</evidence>
<dbReference type="PROSITE" id="PS50055">
    <property type="entry name" value="TYR_PHOSPHATASE_PTP"/>
    <property type="match status" value="1"/>
</dbReference>
<dbReference type="InterPro" id="IPR029021">
    <property type="entry name" value="Prot-tyrosine_phosphatase-like"/>
</dbReference>
<evidence type="ECO:0000259" key="5">
    <source>
        <dbReference type="PROSITE" id="PS50206"/>
    </source>
</evidence>
<dbReference type="Gene3D" id="3.40.250.10">
    <property type="entry name" value="Rhodanese-like domain"/>
    <property type="match status" value="1"/>
</dbReference>
<sequence length="642" mass="72895">MSSHSASSSIELKTPTSPIAGSSFNLPFKLSTNVNPKNFDIKDLEDISEINTLSEFKDLRDDETSDLLVIDTRPFNQYSTSRLKDALSICVPSTLLKRSSFHLSNIFKTMTSQQQQAIDLKLKGSKNLNIVFYDSNSSSEQCSFHLYQILKKFQSDAKQYGKTIDLYLLNKGFTSFLHQEGISDEDSIFDFKKIKSTNSGDSFADFILPSANPTSSFLMSMKKNHALPEEENGVHPSNIHVPNLENPERLPTWLQPYLAPNSVNMIIKNFVRIENAENARITSVVSQKSHSPSICSPSCLCPCCDQLNYNILDGSEHGYKNRYPNILPYEHSRVRLIESPLLSPIMSSNNNSPNKYFPKVSPSASSQNKLHLTATTNSAVAVTGTSPQLSHLRPHDDYFNANFINVPQINKEARYIATQAPLPSTIDDFWKVVWHNNSEIIVSLTDLNEYGIKKSDVYWQNTKKVQLLEEHEDYNGLKNLTVRKIQLTRKSQSRIITQLHFKDWPDHGVADYSSLLKLTEIKDEFTTKKSAPVVVHCSAGCGRTGVFITVDLITNAFKSKTNTHLIKGNVNLLKKHSLDDDGNETGEEIDIWNTQNDLIYFTVQQLRKQRISMVQSLNQFIFCYETVLEFFNNLEQKQYHYI</sequence>
<dbReference type="GeneID" id="30201230"/>
<dbReference type="SMART" id="SM00194">
    <property type="entry name" value="PTPc"/>
    <property type="match status" value="1"/>
</dbReference>
<comment type="similarity">
    <text evidence="1">Belongs to the protein-tyrosine phosphatase family. Non-receptor class subfamily.</text>
</comment>
<dbReference type="Pfam" id="PF00102">
    <property type="entry name" value="Y_phosphatase"/>
    <property type="match status" value="2"/>
</dbReference>
<organism evidence="6 7">
    <name type="scientific">Wickerhamomyces anomalus (strain ATCC 58044 / CBS 1984 / NCYC 433 / NRRL Y-366-8)</name>
    <name type="common">Yeast</name>
    <name type="synonym">Hansenula anomala</name>
    <dbReference type="NCBI Taxonomy" id="683960"/>
    <lineage>
        <taxon>Eukaryota</taxon>
        <taxon>Fungi</taxon>
        <taxon>Dikarya</taxon>
        <taxon>Ascomycota</taxon>
        <taxon>Saccharomycotina</taxon>
        <taxon>Saccharomycetes</taxon>
        <taxon>Phaffomycetales</taxon>
        <taxon>Wickerhamomycetaceae</taxon>
        <taxon>Wickerhamomyces</taxon>
    </lineage>
</organism>
<dbReference type="InterPro" id="IPR000242">
    <property type="entry name" value="PTP_cat"/>
</dbReference>
<dbReference type="Gene3D" id="3.90.190.10">
    <property type="entry name" value="Protein tyrosine phosphatase superfamily"/>
    <property type="match status" value="1"/>
</dbReference>
<dbReference type="PROSITE" id="PS00383">
    <property type="entry name" value="TYR_PHOSPHATASE_1"/>
    <property type="match status" value="1"/>
</dbReference>
<evidence type="ECO:0000259" key="4">
    <source>
        <dbReference type="PROSITE" id="PS50056"/>
    </source>
</evidence>
<feature type="domain" description="Tyrosine-protein phosphatase" evidence="3">
    <location>
        <begin position="320"/>
        <end position="630"/>
    </location>
</feature>
<dbReference type="PANTHER" id="PTHR19134:SF561">
    <property type="entry name" value="PROTEIN TYROSINE PHOSPHATASE 36E, ISOFORM A"/>
    <property type="match status" value="1"/>
</dbReference>
<dbReference type="SUPFAM" id="SSF52799">
    <property type="entry name" value="(Phosphotyrosine protein) phosphatases II"/>
    <property type="match status" value="1"/>
</dbReference>
<dbReference type="InterPro" id="IPR036873">
    <property type="entry name" value="Rhodanese-like_dom_sf"/>
</dbReference>
<evidence type="ECO:0000256" key="2">
    <source>
        <dbReference type="ARBA" id="ARBA00013064"/>
    </source>
</evidence>
<proteinExistence type="inferred from homology"/>
<dbReference type="CDD" id="cd18533">
    <property type="entry name" value="PTP_fungal"/>
    <property type="match status" value="1"/>
</dbReference>
<name>A0A1E3NV14_WICAA</name>
<dbReference type="GO" id="GO:0004725">
    <property type="term" value="F:protein tyrosine phosphatase activity"/>
    <property type="evidence" value="ECO:0007669"/>
    <property type="project" value="UniProtKB-EC"/>
</dbReference>
<feature type="domain" description="Rhodanese" evidence="5">
    <location>
        <begin position="63"/>
        <end position="185"/>
    </location>
</feature>
<dbReference type="SMART" id="SM00450">
    <property type="entry name" value="RHOD"/>
    <property type="match status" value="1"/>
</dbReference>
<dbReference type="RefSeq" id="XP_019036087.1">
    <property type="nucleotide sequence ID" value="XM_019183984.1"/>
</dbReference>
<dbReference type="PANTHER" id="PTHR19134">
    <property type="entry name" value="RECEPTOR-TYPE TYROSINE-PROTEIN PHOSPHATASE"/>
    <property type="match status" value="1"/>
</dbReference>
<feature type="domain" description="Tyrosine specific protein phosphatases" evidence="4">
    <location>
        <begin position="513"/>
        <end position="621"/>
    </location>
</feature>
<dbReference type="InterPro" id="IPR050348">
    <property type="entry name" value="Protein-Tyr_Phosphatase"/>
</dbReference>
<dbReference type="AlphaFoldDB" id="A0A1E3NV14"/>
<protein>
    <recommendedName>
        <fullName evidence="2">protein-tyrosine-phosphatase</fullName>
        <ecNumber evidence="2">3.1.3.48</ecNumber>
    </recommendedName>
</protein>
<dbReference type="InterPro" id="IPR003595">
    <property type="entry name" value="Tyr_Pase_cat"/>
</dbReference>
<dbReference type="Proteomes" id="UP000094112">
    <property type="component" value="Unassembled WGS sequence"/>
</dbReference>
<dbReference type="InterPro" id="IPR016130">
    <property type="entry name" value="Tyr_Pase_AS"/>
</dbReference>
<evidence type="ECO:0000259" key="3">
    <source>
        <dbReference type="PROSITE" id="PS50055"/>
    </source>
</evidence>
<dbReference type="SUPFAM" id="SSF52821">
    <property type="entry name" value="Rhodanese/Cell cycle control phosphatase"/>
    <property type="match status" value="1"/>
</dbReference>
<reference evidence="6 7" key="1">
    <citation type="journal article" date="2016" name="Proc. Natl. Acad. Sci. U.S.A.">
        <title>Comparative genomics of biotechnologically important yeasts.</title>
        <authorList>
            <person name="Riley R."/>
            <person name="Haridas S."/>
            <person name="Wolfe K.H."/>
            <person name="Lopes M.R."/>
            <person name="Hittinger C.T."/>
            <person name="Goeker M."/>
            <person name="Salamov A.A."/>
            <person name="Wisecaver J.H."/>
            <person name="Long T.M."/>
            <person name="Calvey C.H."/>
            <person name="Aerts A.L."/>
            <person name="Barry K.W."/>
            <person name="Choi C."/>
            <person name="Clum A."/>
            <person name="Coughlan A.Y."/>
            <person name="Deshpande S."/>
            <person name="Douglass A.P."/>
            <person name="Hanson S.J."/>
            <person name="Klenk H.-P."/>
            <person name="LaButti K.M."/>
            <person name="Lapidus A."/>
            <person name="Lindquist E.A."/>
            <person name="Lipzen A.M."/>
            <person name="Meier-Kolthoff J.P."/>
            <person name="Ohm R.A."/>
            <person name="Otillar R.P."/>
            <person name="Pangilinan J.L."/>
            <person name="Peng Y."/>
            <person name="Rokas A."/>
            <person name="Rosa C.A."/>
            <person name="Scheuner C."/>
            <person name="Sibirny A.A."/>
            <person name="Slot J.C."/>
            <person name="Stielow J.B."/>
            <person name="Sun H."/>
            <person name="Kurtzman C.P."/>
            <person name="Blackwell M."/>
            <person name="Grigoriev I.V."/>
            <person name="Jeffries T.W."/>
        </authorList>
    </citation>
    <scope>NUCLEOTIDE SEQUENCE [LARGE SCALE GENOMIC DNA]</scope>
    <source>
        <strain evidence="7">ATCC 58044 / CBS 1984 / NCYC 433 / NRRL Y-366-8</strain>
    </source>
</reference>
<dbReference type="OrthoDB" id="6058203at2759"/>
<dbReference type="InterPro" id="IPR001763">
    <property type="entry name" value="Rhodanese-like_dom"/>
</dbReference>
<evidence type="ECO:0000313" key="7">
    <source>
        <dbReference type="Proteomes" id="UP000094112"/>
    </source>
</evidence>
<dbReference type="SMART" id="SM00404">
    <property type="entry name" value="PTPc_motif"/>
    <property type="match status" value="1"/>
</dbReference>
<dbReference type="STRING" id="683960.A0A1E3NV14"/>
<keyword evidence="7" id="KW-1185">Reference proteome</keyword>
<accession>A0A1E3NV14</accession>
<dbReference type="EMBL" id="KV454215">
    <property type="protein sequence ID" value="ODQ56880.1"/>
    <property type="molecule type" value="Genomic_DNA"/>
</dbReference>
<dbReference type="EC" id="3.1.3.48" evidence="2"/>
<evidence type="ECO:0000313" key="6">
    <source>
        <dbReference type="EMBL" id="ODQ56880.1"/>
    </source>
</evidence>
<dbReference type="PROSITE" id="PS50056">
    <property type="entry name" value="TYR_PHOSPHATASE_2"/>
    <property type="match status" value="1"/>
</dbReference>
<gene>
    <name evidence="6" type="ORF">WICANDRAFT_65762</name>
</gene>
<dbReference type="InterPro" id="IPR000387">
    <property type="entry name" value="Tyr_Pase_dom"/>
</dbReference>
<dbReference type="PRINTS" id="PR00700">
    <property type="entry name" value="PRTYPHPHTASE"/>
</dbReference>
<dbReference type="PROSITE" id="PS50206">
    <property type="entry name" value="RHODANESE_3"/>
    <property type="match status" value="1"/>
</dbReference>
<dbReference type="Pfam" id="PF00581">
    <property type="entry name" value="Rhodanese"/>
    <property type="match status" value="1"/>
</dbReference>